<dbReference type="InterPro" id="IPR056632">
    <property type="entry name" value="DUF7730"/>
</dbReference>
<sequence>MTKRKSPEEKASTSRKRVAFSAPKDAATKALIKQNALTSPLLRLPLEIRNKIWSEVLGDRLIHLRYLYDDGVSFETNEELHSGLHWSPELRTTYGSAWRHVLCEEDCPETQEDEKRTPWEGEILSIRSHQICESNLDYDLVEPDKIYEDWPDREMVRLSVLRSCRQIYVETNNILWTTNTFSFADATTLKRFIMTRTINQKRSIKSIRLQMELDFDGYKEWNTALNMPLVRSLSGLRRLRLRIESEMNARDYESARNHNLLFSTIYCESLQKISTLPLTKVEIVVKNPAHILDHDPWTKADRENFAEGLRKILLNPKERRFMRMTS</sequence>
<comment type="caution">
    <text evidence="3">The sequence shown here is derived from an EMBL/GenBank/DDBJ whole genome shotgun (WGS) entry which is preliminary data.</text>
</comment>
<dbReference type="OrthoDB" id="5413827at2759"/>
<organism evidence="3 4">
    <name type="scientific">Imshaugia aleurites</name>
    <dbReference type="NCBI Taxonomy" id="172621"/>
    <lineage>
        <taxon>Eukaryota</taxon>
        <taxon>Fungi</taxon>
        <taxon>Dikarya</taxon>
        <taxon>Ascomycota</taxon>
        <taxon>Pezizomycotina</taxon>
        <taxon>Lecanoromycetes</taxon>
        <taxon>OSLEUM clade</taxon>
        <taxon>Lecanoromycetidae</taxon>
        <taxon>Lecanorales</taxon>
        <taxon>Lecanorineae</taxon>
        <taxon>Parmeliaceae</taxon>
        <taxon>Imshaugia</taxon>
    </lineage>
</organism>
<feature type="compositionally biased region" description="Basic and acidic residues" evidence="1">
    <location>
        <begin position="1"/>
        <end position="12"/>
    </location>
</feature>
<name>A0A8H3EII4_9LECA</name>
<evidence type="ECO:0000259" key="2">
    <source>
        <dbReference type="Pfam" id="PF24864"/>
    </source>
</evidence>
<dbReference type="EMBL" id="CAJPDT010000003">
    <property type="protein sequence ID" value="CAF9907204.1"/>
    <property type="molecule type" value="Genomic_DNA"/>
</dbReference>
<evidence type="ECO:0000256" key="1">
    <source>
        <dbReference type="SAM" id="MobiDB-lite"/>
    </source>
</evidence>
<feature type="region of interest" description="Disordered" evidence="1">
    <location>
        <begin position="1"/>
        <end position="21"/>
    </location>
</feature>
<keyword evidence="4" id="KW-1185">Reference proteome</keyword>
<proteinExistence type="predicted"/>
<gene>
    <name evidence="3" type="ORF">IMSHALPRED_005470</name>
</gene>
<dbReference type="PANTHER" id="PTHR38790">
    <property type="entry name" value="2EXR DOMAIN-CONTAINING PROTEIN-RELATED"/>
    <property type="match status" value="1"/>
</dbReference>
<reference evidence="3" key="1">
    <citation type="submission" date="2021-03" db="EMBL/GenBank/DDBJ databases">
        <authorList>
            <person name="Tagirdzhanova G."/>
        </authorList>
    </citation>
    <scope>NUCLEOTIDE SEQUENCE</scope>
</reference>
<accession>A0A8H3EII4</accession>
<protein>
    <recommendedName>
        <fullName evidence="2">DUF7730 domain-containing protein</fullName>
    </recommendedName>
</protein>
<evidence type="ECO:0000313" key="3">
    <source>
        <dbReference type="EMBL" id="CAF9907204.1"/>
    </source>
</evidence>
<dbReference type="Proteomes" id="UP000664534">
    <property type="component" value="Unassembled WGS sequence"/>
</dbReference>
<dbReference type="AlphaFoldDB" id="A0A8H3EII4"/>
<dbReference type="PANTHER" id="PTHR38790:SF4">
    <property type="entry name" value="2EXR DOMAIN-CONTAINING PROTEIN"/>
    <property type="match status" value="1"/>
</dbReference>
<feature type="domain" description="DUF7730" evidence="2">
    <location>
        <begin position="38"/>
        <end position="218"/>
    </location>
</feature>
<dbReference type="Pfam" id="PF24864">
    <property type="entry name" value="DUF7730"/>
    <property type="match status" value="1"/>
</dbReference>
<evidence type="ECO:0000313" key="4">
    <source>
        <dbReference type="Proteomes" id="UP000664534"/>
    </source>
</evidence>